<sequence length="132" mass="14982">MKTFLYTLLFIFPTICFPQSDLDKTLKAGELLLGGLSILKVAKSDPKKDSKTIESVCVKNKLTEKITFKLDGKDSADNDIKKEMVVQNDGKECVFNLPKGIYTYEVILANKETYKKGEYKFDDDVIITIKKE</sequence>
<dbReference type="EMBL" id="CP029187">
    <property type="protein sequence ID" value="AWI24920.1"/>
    <property type="molecule type" value="Genomic_DNA"/>
</dbReference>
<dbReference type="Proteomes" id="UP000244937">
    <property type="component" value="Chromosome"/>
</dbReference>
<proteinExistence type="predicted"/>
<dbReference type="KEGG" id="fpal:HYN49_02865"/>
<accession>A0A2S1SEU0</accession>
<gene>
    <name evidence="1" type="ORF">HYN49_02865</name>
</gene>
<dbReference type="AlphaFoldDB" id="A0A2S1SEU0"/>
<organism evidence="1 2">
    <name type="scientific">Flavobacterium pallidum</name>
    <dbReference type="NCBI Taxonomy" id="2172098"/>
    <lineage>
        <taxon>Bacteria</taxon>
        <taxon>Pseudomonadati</taxon>
        <taxon>Bacteroidota</taxon>
        <taxon>Flavobacteriia</taxon>
        <taxon>Flavobacteriales</taxon>
        <taxon>Flavobacteriaceae</taxon>
        <taxon>Flavobacterium</taxon>
    </lineage>
</organism>
<evidence type="ECO:0000313" key="2">
    <source>
        <dbReference type="Proteomes" id="UP000244937"/>
    </source>
</evidence>
<protein>
    <submittedName>
        <fullName evidence="1">Uncharacterized protein</fullName>
    </submittedName>
</protein>
<reference evidence="1 2" key="1">
    <citation type="submission" date="2018-05" db="EMBL/GenBank/DDBJ databases">
        <title>Genome sequencing of Flavobacterium sp. HYN0049.</title>
        <authorList>
            <person name="Yi H."/>
            <person name="Baek C."/>
        </authorList>
    </citation>
    <scope>NUCLEOTIDE SEQUENCE [LARGE SCALE GENOMIC DNA]</scope>
    <source>
        <strain evidence="1 2">HYN0049</strain>
    </source>
</reference>
<evidence type="ECO:0000313" key="1">
    <source>
        <dbReference type="EMBL" id="AWI24920.1"/>
    </source>
</evidence>
<name>A0A2S1SEU0_9FLAO</name>
<dbReference type="OrthoDB" id="1255502at2"/>
<dbReference type="RefSeq" id="WP_108902716.1">
    <property type="nucleotide sequence ID" value="NZ_CP029187.1"/>
</dbReference>
<keyword evidence="2" id="KW-1185">Reference proteome</keyword>